<dbReference type="GO" id="GO:0005506">
    <property type="term" value="F:iron ion binding"/>
    <property type="evidence" value="ECO:0007669"/>
    <property type="project" value="InterPro"/>
</dbReference>
<sequence>MNENDIYREEILEHYRHPQNFGTMKNPTYEAEAIHPLCGDNILLQLKVNPKGVVTQVRFSGSGCAISTASSSIFTEWMLGKTVKKLKTVGTGQIQKLMRAQIGPARLPCMLLSHVVLQKILSADASFVSRD</sequence>
<evidence type="ECO:0000313" key="2">
    <source>
        <dbReference type="EMBL" id="KKW08760.1"/>
    </source>
</evidence>
<organism evidence="2 3">
    <name type="scientific">Candidatus Kaiserbacteria bacterium GW2011_GWA2_49_19</name>
    <dbReference type="NCBI Taxonomy" id="1618669"/>
    <lineage>
        <taxon>Bacteria</taxon>
        <taxon>Candidatus Kaiseribacteriota</taxon>
    </lineage>
</organism>
<dbReference type="PANTHER" id="PTHR10093">
    <property type="entry name" value="IRON-SULFUR CLUSTER ASSEMBLY ENZYME NIFU HOMOLOG"/>
    <property type="match status" value="1"/>
</dbReference>
<dbReference type="SUPFAM" id="SSF82649">
    <property type="entry name" value="SufE/NifU"/>
    <property type="match status" value="1"/>
</dbReference>
<dbReference type="Pfam" id="PF01592">
    <property type="entry name" value="NifU_N"/>
    <property type="match status" value="1"/>
</dbReference>
<accession>A0A0G1VR51</accession>
<dbReference type="GO" id="GO:0016226">
    <property type="term" value="P:iron-sulfur cluster assembly"/>
    <property type="evidence" value="ECO:0007669"/>
    <property type="project" value="InterPro"/>
</dbReference>
<dbReference type="PATRIC" id="fig|1618669.3.peg.291"/>
<name>A0A0G1VR51_9BACT</name>
<dbReference type="InterPro" id="IPR002871">
    <property type="entry name" value="NIF_FeS_clus_asmbl_NifU_N"/>
</dbReference>
<reference evidence="2" key="1">
    <citation type="journal article" date="2015" name="Nature">
        <title>rRNA introns, odd ribosomes, and small enigmatic genomes across a large radiation of phyla.</title>
        <authorList>
            <person name="Brown C.T."/>
            <person name="Hug L.A."/>
            <person name="Thomas B.C."/>
            <person name="Sharon I."/>
            <person name="Castelle C.J."/>
            <person name="Singh A."/>
            <person name="Wilkins M.J."/>
            <person name="Williams K.H."/>
            <person name="Banfield J.F."/>
        </authorList>
    </citation>
    <scope>NUCLEOTIDE SEQUENCE [LARGE SCALE GENOMIC DNA]</scope>
</reference>
<evidence type="ECO:0000259" key="1">
    <source>
        <dbReference type="Pfam" id="PF01592"/>
    </source>
</evidence>
<dbReference type="GO" id="GO:0051536">
    <property type="term" value="F:iron-sulfur cluster binding"/>
    <property type="evidence" value="ECO:0007669"/>
    <property type="project" value="InterPro"/>
</dbReference>
<dbReference type="Gene3D" id="3.90.1010.10">
    <property type="match status" value="1"/>
</dbReference>
<dbReference type="CDD" id="cd06664">
    <property type="entry name" value="IscU_like"/>
    <property type="match status" value="1"/>
</dbReference>
<dbReference type="AlphaFoldDB" id="A0A0G1VR51"/>
<evidence type="ECO:0000313" key="3">
    <source>
        <dbReference type="Proteomes" id="UP000033965"/>
    </source>
</evidence>
<dbReference type="EMBL" id="LCPZ01000007">
    <property type="protein sequence ID" value="KKW08760.1"/>
    <property type="molecule type" value="Genomic_DNA"/>
</dbReference>
<feature type="domain" description="NIF system FeS cluster assembly NifU N-terminal" evidence="1">
    <location>
        <begin position="7"/>
        <end position="119"/>
    </location>
</feature>
<dbReference type="Proteomes" id="UP000033965">
    <property type="component" value="Unassembled WGS sequence"/>
</dbReference>
<gene>
    <name evidence="2" type="ORF">UY44_C0007G0022</name>
</gene>
<proteinExistence type="predicted"/>
<protein>
    <submittedName>
        <fullName evidence="2">SUF system FeS assembly protein, NifU family</fullName>
    </submittedName>
</protein>
<comment type="caution">
    <text evidence="2">The sequence shown here is derived from an EMBL/GenBank/DDBJ whole genome shotgun (WGS) entry which is preliminary data.</text>
</comment>